<evidence type="ECO:0000313" key="13">
    <source>
        <dbReference type="Ensembl" id="ENSFHEP00000018922.1"/>
    </source>
</evidence>
<sequence>SITMESSMEGCQTQFIYCNGAATEVLKVGAAHHLSGTDVLFLIIPGNPGVVGFYRSFMQTLHGMLGHPVWAVSHAGHCAPPGSMDMVEDKRDAFGLNGQIQHKLIFLQQHVPRGTSLVLVGHSIGCYMILEMMKREPGLKVLKAVMLFPTIERMAQSPQGKLMTPLLCQLRYLAYLPVFLLSLLPHSLAALLIRLLFSILVLFPAAVNSMYLGGQEMRMVLERDDVTIRRNLDRLIFYYGATDHWCPVSYFQDMRRDFPHGDIRLCDRGLRHAFVLDAGREVAQMVAEWIRSSHHHPPPSCFSAGMRPWSSPALWVSPSWFCPSWSNISAPRSRGVPEVWSFTLRQLGQLLRCSPPGNHLPPCRKVDSDGLEMTSDPSQGDGHQLQR</sequence>
<feature type="transmembrane region" description="Helical" evidence="12">
    <location>
        <begin position="162"/>
        <end position="185"/>
    </location>
</feature>
<keyword evidence="7" id="KW-0256">Endoplasmic reticulum</keyword>
<dbReference type="InterPro" id="IPR029058">
    <property type="entry name" value="AB_hydrolase_fold"/>
</dbReference>
<feature type="transmembrane region" description="Helical" evidence="12">
    <location>
        <begin position="191"/>
        <end position="213"/>
    </location>
</feature>
<evidence type="ECO:0000256" key="5">
    <source>
        <dbReference type="ARBA" id="ARBA00022677"/>
    </source>
</evidence>
<comment type="subcellular location">
    <subcellularLocation>
        <location evidence="1">Endoplasmic reticulum</location>
    </subcellularLocation>
    <subcellularLocation>
        <location evidence="2">Lipid droplet</location>
    </subcellularLocation>
</comment>
<reference evidence="13" key="1">
    <citation type="submission" date="2025-08" db="UniProtKB">
        <authorList>
            <consortium name="Ensembl"/>
        </authorList>
    </citation>
    <scope>IDENTIFICATION</scope>
</reference>
<reference evidence="13" key="2">
    <citation type="submission" date="2025-09" db="UniProtKB">
        <authorList>
            <consortium name="Ensembl"/>
        </authorList>
    </citation>
    <scope>IDENTIFICATION</scope>
</reference>
<evidence type="ECO:0000256" key="4">
    <source>
        <dbReference type="ARBA" id="ARBA00019242"/>
    </source>
</evidence>
<dbReference type="Gene3D" id="3.40.50.1820">
    <property type="entry name" value="alpha/beta hydrolase"/>
    <property type="match status" value="1"/>
</dbReference>
<keyword evidence="6" id="KW-0378">Hydrolase</keyword>
<dbReference type="Proteomes" id="UP000265000">
    <property type="component" value="Unplaced"/>
</dbReference>
<protein>
    <recommendedName>
        <fullName evidence="4">Lipid droplet-associated hydrolase</fullName>
        <ecNumber evidence="9">3.1.1.13</ecNumber>
    </recommendedName>
    <alternativeName>
        <fullName evidence="8">Lipid droplet-associated serine hydrolase</fullName>
    </alternativeName>
</protein>
<dbReference type="GO" id="GO:0005783">
    <property type="term" value="C:endoplasmic reticulum"/>
    <property type="evidence" value="ECO:0007669"/>
    <property type="project" value="UniProtKB-SubCell"/>
</dbReference>
<evidence type="ECO:0000256" key="10">
    <source>
        <dbReference type="ARBA" id="ARBA00049527"/>
    </source>
</evidence>
<keyword evidence="5" id="KW-0551">Lipid droplet</keyword>
<dbReference type="GO" id="GO:0160077">
    <property type="term" value="P:lipid droplet fusion"/>
    <property type="evidence" value="ECO:0007669"/>
    <property type="project" value="UniProtKB-ARBA"/>
</dbReference>
<evidence type="ECO:0000256" key="7">
    <source>
        <dbReference type="ARBA" id="ARBA00022824"/>
    </source>
</evidence>
<dbReference type="Ensembl" id="ENSFHET00000028040.1">
    <property type="protein sequence ID" value="ENSFHEP00000018922.1"/>
    <property type="gene ID" value="ENSFHEG00000020898.1"/>
</dbReference>
<dbReference type="GO" id="GO:0035356">
    <property type="term" value="P:intracellular triglyceride homeostasis"/>
    <property type="evidence" value="ECO:0007669"/>
    <property type="project" value="UniProtKB-ARBA"/>
</dbReference>
<dbReference type="SUPFAM" id="SSF53474">
    <property type="entry name" value="alpha/beta-Hydrolases"/>
    <property type="match status" value="1"/>
</dbReference>
<evidence type="ECO:0000256" key="6">
    <source>
        <dbReference type="ARBA" id="ARBA00022801"/>
    </source>
</evidence>
<organism evidence="13 14">
    <name type="scientific">Fundulus heteroclitus</name>
    <name type="common">Killifish</name>
    <name type="synonym">Mummichog</name>
    <dbReference type="NCBI Taxonomy" id="8078"/>
    <lineage>
        <taxon>Eukaryota</taxon>
        <taxon>Metazoa</taxon>
        <taxon>Chordata</taxon>
        <taxon>Craniata</taxon>
        <taxon>Vertebrata</taxon>
        <taxon>Euteleostomi</taxon>
        <taxon>Actinopterygii</taxon>
        <taxon>Neopterygii</taxon>
        <taxon>Teleostei</taxon>
        <taxon>Neoteleostei</taxon>
        <taxon>Acanthomorphata</taxon>
        <taxon>Ovalentaria</taxon>
        <taxon>Atherinomorphae</taxon>
        <taxon>Cyprinodontiformes</taxon>
        <taxon>Fundulidae</taxon>
        <taxon>Fundulus</taxon>
    </lineage>
</organism>
<evidence type="ECO:0000256" key="1">
    <source>
        <dbReference type="ARBA" id="ARBA00004240"/>
    </source>
</evidence>
<comment type="similarity">
    <text evidence="3">Belongs to the AB hydrolase superfamily. LDAH family.</text>
</comment>
<evidence type="ECO:0000256" key="12">
    <source>
        <dbReference type="SAM" id="Phobius"/>
    </source>
</evidence>
<dbReference type="InterPro" id="IPR019363">
    <property type="entry name" value="LDAH"/>
</dbReference>
<evidence type="ECO:0000256" key="3">
    <source>
        <dbReference type="ARBA" id="ARBA00008300"/>
    </source>
</evidence>
<dbReference type="EC" id="3.1.1.13" evidence="9"/>
<proteinExistence type="inferred from homology"/>
<accession>A0A3Q2PZR4</accession>
<evidence type="ECO:0000256" key="8">
    <source>
        <dbReference type="ARBA" id="ARBA00031924"/>
    </source>
</evidence>
<dbReference type="FunFam" id="3.40.50.1820:FF:000068">
    <property type="entry name" value="Lipid droplet associated hydrolase"/>
    <property type="match status" value="1"/>
</dbReference>
<evidence type="ECO:0000256" key="9">
    <source>
        <dbReference type="ARBA" id="ARBA00039150"/>
    </source>
</evidence>
<evidence type="ECO:0000313" key="14">
    <source>
        <dbReference type="Proteomes" id="UP000265000"/>
    </source>
</evidence>
<keyword evidence="14" id="KW-1185">Reference proteome</keyword>
<dbReference type="Pfam" id="PF10230">
    <property type="entry name" value="LIDHydrolase"/>
    <property type="match status" value="1"/>
</dbReference>
<dbReference type="STRING" id="8078.ENSFHEP00000018922"/>
<dbReference type="AlphaFoldDB" id="A0A3Q2PZR4"/>
<dbReference type="PANTHER" id="PTHR13390:SF0">
    <property type="entry name" value="LIPID DROPLET-ASSOCIATED HYDROLASE"/>
    <property type="match status" value="1"/>
</dbReference>
<name>A0A3Q2PZR4_FUNHE</name>
<feature type="region of interest" description="Disordered" evidence="11">
    <location>
        <begin position="362"/>
        <end position="387"/>
    </location>
</feature>
<dbReference type="GO" id="GO:0042632">
    <property type="term" value="P:cholesterol homeostasis"/>
    <property type="evidence" value="ECO:0007669"/>
    <property type="project" value="UniProtKB-ARBA"/>
</dbReference>
<dbReference type="GeneTree" id="ENSGT00390000009688"/>
<evidence type="ECO:0000256" key="2">
    <source>
        <dbReference type="ARBA" id="ARBA00004502"/>
    </source>
</evidence>
<dbReference type="PANTHER" id="PTHR13390">
    <property type="entry name" value="LIPASE"/>
    <property type="match status" value="1"/>
</dbReference>
<comment type="catalytic activity">
    <reaction evidence="10">
        <text>a cholesterol ester + H2O = cholesterol + a fatty acid + H(+)</text>
        <dbReference type="Rhea" id="RHEA:36403"/>
        <dbReference type="ChEBI" id="CHEBI:15377"/>
        <dbReference type="ChEBI" id="CHEBI:15378"/>
        <dbReference type="ChEBI" id="CHEBI:16113"/>
        <dbReference type="ChEBI" id="CHEBI:17002"/>
        <dbReference type="ChEBI" id="CHEBI:28868"/>
        <dbReference type="EC" id="3.1.1.13"/>
    </reaction>
    <physiologicalReaction direction="left-to-right" evidence="10">
        <dbReference type="Rhea" id="RHEA:36404"/>
    </physiologicalReaction>
</comment>
<keyword evidence="12" id="KW-0812">Transmembrane</keyword>
<dbReference type="GO" id="GO:0005811">
    <property type="term" value="C:lipid droplet"/>
    <property type="evidence" value="ECO:0007669"/>
    <property type="project" value="UniProtKB-SubCell"/>
</dbReference>
<evidence type="ECO:0000256" key="11">
    <source>
        <dbReference type="SAM" id="MobiDB-lite"/>
    </source>
</evidence>
<dbReference type="GO" id="GO:0004771">
    <property type="term" value="F:sterol ester esterase activity"/>
    <property type="evidence" value="ECO:0007669"/>
    <property type="project" value="UniProtKB-EC"/>
</dbReference>
<keyword evidence="12" id="KW-0472">Membrane</keyword>
<keyword evidence="12" id="KW-1133">Transmembrane helix</keyword>
<dbReference type="GO" id="GO:0019915">
    <property type="term" value="P:lipid storage"/>
    <property type="evidence" value="ECO:0007669"/>
    <property type="project" value="InterPro"/>
</dbReference>